<proteinExistence type="inferred from homology"/>
<dbReference type="InterPro" id="IPR004843">
    <property type="entry name" value="Calcineurin-like_PHP"/>
</dbReference>
<gene>
    <name evidence="3" type="ORF">PFISCL1PPCAC_7418</name>
</gene>
<dbReference type="PANTHER" id="PTHR11668:SF491">
    <property type="entry name" value="SERINE_THREONINE-PROTEIN PHOSPHATASE"/>
    <property type="match status" value="1"/>
</dbReference>
<organism evidence="3 4">
    <name type="scientific">Pristionchus fissidentatus</name>
    <dbReference type="NCBI Taxonomy" id="1538716"/>
    <lineage>
        <taxon>Eukaryota</taxon>
        <taxon>Metazoa</taxon>
        <taxon>Ecdysozoa</taxon>
        <taxon>Nematoda</taxon>
        <taxon>Chromadorea</taxon>
        <taxon>Rhabditida</taxon>
        <taxon>Rhabditina</taxon>
        <taxon>Diplogasteromorpha</taxon>
        <taxon>Diplogasteroidea</taxon>
        <taxon>Neodiplogasteridae</taxon>
        <taxon>Pristionchus</taxon>
    </lineage>
</organism>
<dbReference type="EMBL" id="BTSY01000002">
    <property type="protein sequence ID" value="GMT16121.1"/>
    <property type="molecule type" value="Genomic_DNA"/>
</dbReference>
<dbReference type="GO" id="GO:0004722">
    <property type="term" value="F:protein serine/threonine phosphatase activity"/>
    <property type="evidence" value="ECO:0007669"/>
    <property type="project" value="UniProtKB-EC"/>
</dbReference>
<dbReference type="PRINTS" id="PR00114">
    <property type="entry name" value="STPHPHTASE"/>
</dbReference>
<dbReference type="EC" id="3.1.3.16" evidence="1"/>
<protein>
    <recommendedName>
        <fullName evidence="1">Serine/threonine-protein phosphatase</fullName>
        <ecNumber evidence="1">3.1.3.16</ecNumber>
    </recommendedName>
</protein>
<dbReference type="SMART" id="SM00156">
    <property type="entry name" value="PP2Ac"/>
    <property type="match status" value="1"/>
</dbReference>
<name>A0AAV5V9W6_9BILA</name>
<evidence type="ECO:0000313" key="3">
    <source>
        <dbReference type="EMBL" id="GMT16121.1"/>
    </source>
</evidence>
<dbReference type="InterPro" id="IPR006186">
    <property type="entry name" value="Ser/Thr-sp_prot-phosphatase"/>
</dbReference>
<sequence length="256" mass="29095">QIDFDPDDVMEVASKVKEIFETEPVLIEDIPAGITVVTDLHGQLSDLDRVFQADSENGKPGYECTKYLFLGDYVDRGDMSLEVVMALFLLKILYPDRIHLLRGNHEFMHTNRTNGFLEEMYERYEGNEAELLFAGINHCFTYLSIAGIVGDKIFCVHGGISACAFTRNNMRKLQKPYVRSTEVQLIHDMVWADPAVGLRGIAFNSARHTSIYFGEDKFIHALDNIDCIAMIRGHQKLNTGFKILWNRLFCVFTATA</sequence>
<dbReference type="CDD" id="cd00144">
    <property type="entry name" value="MPP_PPP_family"/>
    <property type="match status" value="1"/>
</dbReference>
<reference evidence="3" key="1">
    <citation type="submission" date="2023-10" db="EMBL/GenBank/DDBJ databases">
        <title>Genome assembly of Pristionchus species.</title>
        <authorList>
            <person name="Yoshida K."/>
            <person name="Sommer R.J."/>
        </authorList>
    </citation>
    <scope>NUCLEOTIDE SEQUENCE</scope>
    <source>
        <strain evidence="3">RS5133</strain>
    </source>
</reference>
<dbReference type="AlphaFoldDB" id="A0AAV5V9W6"/>
<dbReference type="InterPro" id="IPR029052">
    <property type="entry name" value="Metallo-depent_PP-like"/>
</dbReference>
<dbReference type="GO" id="GO:0005634">
    <property type="term" value="C:nucleus"/>
    <property type="evidence" value="ECO:0007669"/>
    <property type="project" value="TreeGrafter"/>
</dbReference>
<dbReference type="PANTHER" id="PTHR11668">
    <property type="entry name" value="SERINE/THREONINE PROTEIN PHOSPHATASE"/>
    <property type="match status" value="1"/>
</dbReference>
<keyword evidence="4" id="KW-1185">Reference proteome</keyword>
<dbReference type="InterPro" id="IPR050341">
    <property type="entry name" value="PP1_catalytic_subunit"/>
</dbReference>
<feature type="non-terminal residue" evidence="3">
    <location>
        <position position="256"/>
    </location>
</feature>
<dbReference type="Pfam" id="PF00149">
    <property type="entry name" value="Metallophos"/>
    <property type="match status" value="1"/>
</dbReference>
<evidence type="ECO:0000259" key="2">
    <source>
        <dbReference type="PROSITE" id="PS00125"/>
    </source>
</evidence>
<dbReference type="Gene3D" id="3.60.21.10">
    <property type="match status" value="1"/>
</dbReference>
<feature type="domain" description="Serine/threonine specific protein phosphatases" evidence="2">
    <location>
        <begin position="101"/>
        <end position="106"/>
    </location>
</feature>
<dbReference type="GO" id="GO:0005737">
    <property type="term" value="C:cytoplasm"/>
    <property type="evidence" value="ECO:0007669"/>
    <property type="project" value="TreeGrafter"/>
</dbReference>
<evidence type="ECO:0000313" key="4">
    <source>
        <dbReference type="Proteomes" id="UP001432322"/>
    </source>
</evidence>
<dbReference type="PROSITE" id="PS00125">
    <property type="entry name" value="SER_THR_PHOSPHATASE"/>
    <property type="match status" value="1"/>
</dbReference>
<accession>A0AAV5V9W6</accession>
<feature type="non-terminal residue" evidence="3">
    <location>
        <position position="1"/>
    </location>
</feature>
<comment type="similarity">
    <text evidence="1">Belongs to the PPP phosphatase family.</text>
</comment>
<evidence type="ECO:0000256" key="1">
    <source>
        <dbReference type="RuleBase" id="RU004273"/>
    </source>
</evidence>
<dbReference type="SUPFAM" id="SSF56300">
    <property type="entry name" value="Metallo-dependent phosphatases"/>
    <property type="match status" value="1"/>
</dbReference>
<comment type="caution">
    <text evidence="3">The sequence shown here is derived from an EMBL/GenBank/DDBJ whole genome shotgun (WGS) entry which is preliminary data.</text>
</comment>
<dbReference type="Proteomes" id="UP001432322">
    <property type="component" value="Unassembled WGS sequence"/>
</dbReference>
<comment type="catalytic activity">
    <reaction evidence="1">
        <text>O-phospho-L-threonyl-[protein] + H2O = L-threonyl-[protein] + phosphate</text>
        <dbReference type="Rhea" id="RHEA:47004"/>
        <dbReference type="Rhea" id="RHEA-COMP:11060"/>
        <dbReference type="Rhea" id="RHEA-COMP:11605"/>
        <dbReference type="ChEBI" id="CHEBI:15377"/>
        <dbReference type="ChEBI" id="CHEBI:30013"/>
        <dbReference type="ChEBI" id="CHEBI:43474"/>
        <dbReference type="ChEBI" id="CHEBI:61977"/>
        <dbReference type="EC" id="3.1.3.16"/>
    </reaction>
</comment>
<keyword evidence="1" id="KW-0378">Hydrolase</keyword>